<proteinExistence type="predicted"/>
<dbReference type="Proteomes" id="UP001152795">
    <property type="component" value="Unassembled WGS sequence"/>
</dbReference>
<evidence type="ECO:0000313" key="1">
    <source>
        <dbReference type="EMBL" id="CAB4043545.1"/>
    </source>
</evidence>
<evidence type="ECO:0000313" key="2">
    <source>
        <dbReference type="Proteomes" id="UP001152795"/>
    </source>
</evidence>
<name>A0A7D9KA95_PARCT</name>
<keyword evidence="2" id="KW-1185">Reference proteome</keyword>
<organism evidence="1 2">
    <name type="scientific">Paramuricea clavata</name>
    <name type="common">Red gorgonian</name>
    <name type="synonym">Violescent sea-whip</name>
    <dbReference type="NCBI Taxonomy" id="317549"/>
    <lineage>
        <taxon>Eukaryota</taxon>
        <taxon>Metazoa</taxon>
        <taxon>Cnidaria</taxon>
        <taxon>Anthozoa</taxon>
        <taxon>Octocorallia</taxon>
        <taxon>Malacalcyonacea</taxon>
        <taxon>Plexauridae</taxon>
        <taxon>Paramuricea</taxon>
    </lineage>
</organism>
<sequence>MKGKLHDCKELLTEVGLPKHKSRLVDFTDTGPGLGITNHEVKIRSVEEIRIMNYDYYICHHLAPGDSSHNEIERIQSYVGDAVCDDGSLTWEHKTKSDVLSNLDVSNITTSQFEELELERMKFNAFKVAEEVAERIDCGVAPDGYMKSFASKDADKLFYWDKCYLLGFTERKNNEVVPGYNYYSKLEAFSKR</sequence>
<reference evidence="1" key="1">
    <citation type="submission" date="2020-04" db="EMBL/GenBank/DDBJ databases">
        <authorList>
            <person name="Alioto T."/>
            <person name="Alioto T."/>
            <person name="Gomez Garrido J."/>
        </authorList>
    </citation>
    <scope>NUCLEOTIDE SEQUENCE</scope>
    <source>
        <strain evidence="1">A484AB</strain>
    </source>
</reference>
<protein>
    <submittedName>
        <fullName evidence="1">Transient receptor potential cation channel subfamily A member 1</fullName>
    </submittedName>
</protein>
<dbReference type="AlphaFoldDB" id="A0A7D9KA95"/>
<keyword evidence="1" id="KW-0675">Receptor</keyword>
<dbReference type="EMBL" id="CACRXK020032599">
    <property type="protein sequence ID" value="CAB4043545.1"/>
    <property type="molecule type" value="Genomic_DNA"/>
</dbReference>
<comment type="caution">
    <text evidence="1">The sequence shown here is derived from an EMBL/GenBank/DDBJ whole genome shotgun (WGS) entry which is preliminary data.</text>
</comment>
<gene>
    <name evidence="1" type="ORF">PACLA_8A080157</name>
</gene>
<accession>A0A7D9KA95</accession>